<dbReference type="PANTHER" id="PTHR45823:SF1">
    <property type="entry name" value="T-SNARE COILED-COIL HOMOLOGY DOMAIN-CONTAINING PROTEIN"/>
    <property type="match status" value="1"/>
</dbReference>
<name>T1FFT5_HELRO</name>
<keyword evidence="1" id="KW-0175">Coiled coil</keyword>
<dbReference type="HOGENOM" id="CLU_1134627_0_0_1"/>
<dbReference type="CTD" id="20207684"/>
<protein>
    <submittedName>
        <fullName evidence="2 3">Uncharacterized protein</fullName>
    </submittedName>
</protein>
<dbReference type="EMBL" id="KB097579">
    <property type="protein sequence ID" value="ESN93948.1"/>
    <property type="molecule type" value="Genomic_DNA"/>
</dbReference>
<dbReference type="RefSeq" id="XP_009027920.1">
    <property type="nucleotide sequence ID" value="XM_009029672.1"/>
</dbReference>
<gene>
    <name evidence="3" type="primary">20207684</name>
    <name evidence="2" type="ORF">HELRODRAFT_180357</name>
</gene>
<reference evidence="4" key="1">
    <citation type="submission" date="2012-12" db="EMBL/GenBank/DDBJ databases">
        <authorList>
            <person name="Hellsten U."/>
            <person name="Grimwood J."/>
            <person name="Chapman J.A."/>
            <person name="Shapiro H."/>
            <person name="Aerts A."/>
            <person name="Otillar R.P."/>
            <person name="Terry A.Y."/>
            <person name="Boore J.L."/>
            <person name="Simakov O."/>
            <person name="Marletaz F."/>
            <person name="Cho S.-J."/>
            <person name="Edsinger-Gonzales E."/>
            <person name="Havlak P."/>
            <person name="Kuo D.-H."/>
            <person name="Larsson T."/>
            <person name="Lv J."/>
            <person name="Arendt D."/>
            <person name="Savage R."/>
            <person name="Osoegawa K."/>
            <person name="de Jong P."/>
            <person name="Lindberg D.R."/>
            <person name="Seaver E.C."/>
            <person name="Weisblat D.A."/>
            <person name="Putnam N.H."/>
            <person name="Grigoriev I.V."/>
            <person name="Rokhsar D.S."/>
        </authorList>
    </citation>
    <scope>NUCLEOTIDE SEQUENCE</scope>
</reference>
<evidence type="ECO:0000256" key="1">
    <source>
        <dbReference type="SAM" id="Coils"/>
    </source>
</evidence>
<dbReference type="InParanoid" id="T1FFT5"/>
<sequence>MGDRYSYDSAAVDAKIIQHWRELREQLDVKAEQQSAVINAKIENQMMRMEDITSKIEQKFDQKVIGFEQKLSCEVDKLKQELEETKKINSTPVSHRTTKTLKVSAFDGETSWNINKAQFETAAMNFGWNIRKRTTALVVALRGLEAEDLQTIPVEKYFNYDVLVNALILRYGEEHMRQIYRSQLRNWTQRNVESIQQLSQDIELLTQLSYPHVRPTTQRTNCIGNVCKGCSRFRSLTNLYTSRLF</sequence>
<dbReference type="OMA" id="MRMEDIT"/>
<evidence type="ECO:0000313" key="4">
    <source>
        <dbReference type="Proteomes" id="UP000015101"/>
    </source>
</evidence>
<dbReference type="AlphaFoldDB" id="T1FFT5"/>
<evidence type="ECO:0000313" key="2">
    <source>
        <dbReference type="EMBL" id="ESN93948.1"/>
    </source>
</evidence>
<reference evidence="3" key="3">
    <citation type="submission" date="2015-06" db="UniProtKB">
        <authorList>
            <consortium name="EnsemblMetazoa"/>
        </authorList>
    </citation>
    <scope>IDENTIFICATION</scope>
</reference>
<dbReference type="KEGG" id="hro:HELRODRAFT_180357"/>
<dbReference type="OrthoDB" id="425619at2759"/>
<dbReference type="Gene3D" id="1.20.120.20">
    <property type="entry name" value="Apolipoprotein"/>
    <property type="match status" value="1"/>
</dbReference>
<dbReference type="PANTHER" id="PTHR45823">
    <property type="entry name" value="T-SNARE COILED-COIL HOMOLOGY DOMAIN-CONTAINING PROTEIN"/>
    <property type="match status" value="1"/>
</dbReference>
<organism evidence="3 4">
    <name type="scientific">Helobdella robusta</name>
    <name type="common">Californian leech</name>
    <dbReference type="NCBI Taxonomy" id="6412"/>
    <lineage>
        <taxon>Eukaryota</taxon>
        <taxon>Metazoa</taxon>
        <taxon>Spiralia</taxon>
        <taxon>Lophotrochozoa</taxon>
        <taxon>Annelida</taxon>
        <taxon>Clitellata</taxon>
        <taxon>Hirudinea</taxon>
        <taxon>Rhynchobdellida</taxon>
        <taxon>Glossiphoniidae</taxon>
        <taxon>Helobdella</taxon>
    </lineage>
</organism>
<proteinExistence type="predicted"/>
<dbReference type="EnsemblMetazoa" id="HelroT180357">
    <property type="protein sequence ID" value="HelroP180357"/>
    <property type="gene ID" value="HelroG180357"/>
</dbReference>
<evidence type="ECO:0000313" key="3">
    <source>
        <dbReference type="EnsemblMetazoa" id="HelroP180357"/>
    </source>
</evidence>
<feature type="coiled-coil region" evidence="1">
    <location>
        <begin position="39"/>
        <end position="88"/>
    </location>
</feature>
<keyword evidence="4" id="KW-1185">Reference proteome</keyword>
<reference evidence="2 4" key="2">
    <citation type="journal article" date="2013" name="Nature">
        <title>Insights into bilaterian evolution from three spiralian genomes.</title>
        <authorList>
            <person name="Simakov O."/>
            <person name="Marletaz F."/>
            <person name="Cho S.J."/>
            <person name="Edsinger-Gonzales E."/>
            <person name="Havlak P."/>
            <person name="Hellsten U."/>
            <person name="Kuo D.H."/>
            <person name="Larsson T."/>
            <person name="Lv J."/>
            <person name="Arendt D."/>
            <person name="Savage R."/>
            <person name="Osoegawa K."/>
            <person name="de Jong P."/>
            <person name="Grimwood J."/>
            <person name="Chapman J.A."/>
            <person name="Shapiro H."/>
            <person name="Aerts A."/>
            <person name="Otillar R.P."/>
            <person name="Terry A.Y."/>
            <person name="Boore J.L."/>
            <person name="Grigoriev I.V."/>
            <person name="Lindberg D.R."/>
            <person name="Seaver E.C."/>
            <person name="Weisblat D.A."/>
            <person name="Putnam N.H."/>
            <person name="Rokhsar D.S."/>
        </authorList>
    </citation>
    <scope>NUCLEOTIDE SEQUENCE</scope>
</reference>
<accession>T1FFT5</accession>
<dbReference type="EMBL" id="AMQM01007176">
    <property type="status" value="NOT_ANNOTATED_CDS"/>
    <property type="molecule type" value="Genomic_DNA"/>
</dbReference>
<dbReference type="GeneID" id="20207684"/>
<dbReference type="Proteomes" id="UP000015101">
    <property type="component" value="Unassembled WGS sequence"/>
</dbReference>